<dbReference type="InterPro" id="IPR011990">
    <property type="entry name" value="TPR-like_helical_dom_sf"/>
</dbReference>
<protein>
    <recommendedName>
        <fullName evidence="4">Fibronectin type-III domain-containing protein</fullName>
    </recommendedName>
</protein>
<keyword evidence="3" id="KW-1185">Reference proteome</keyword>
<reference evidence="3" key="1">
    <citation type="submission" date="2018-02" db="EMBL/GenBank/DDBJ databases">
        <authorList>
            <person name="Moore K."/>
            <person name="Momper L."/>
        </authorList>
    </citation>
    <scope>NUCLEOTIDE SEQUENCE [LARGE SCALE GENOMIC DNA]</scope>
    <source>
        <strain evidence="3">ULC18</strain>
    </source>
</reference>
<keyword evidence="1" id="KW-0812">Transmembrane</keyword>
<dbReference type="SUPFAM" id="SSF49265">
    <property type="entry name" value="Fibronectin type III"/>
    <property type="match status" value="1"/>
</dbReference>
<feature type="transmembrane region" description="Helical" evidence="1">
    <location>
        <begin position="12"/>
        <end position="34"/>
    </location>
</feature>
<accession>A0A2T1ES71</accession>
<evidence type="ECO:0000256" key="1">
    <source>
        <dbReference type="SAM" id="Phobius"/>
    </source>
</evidence>
<reference evidence="2 3" key="2">
    <citation type="submission" date="2018-03" db="EMBL/GenBank/DDBJ databases">
        <title>The ancient ancestry and fast evolution of plastids.</title>
        <authorList>
            <person name="Moore K.R."/>
            <person name="Magnabosco C."/>
            <person name="Momper L."/>
            <person name="Gold D.A."/>
            <person name="Bosak T."/>
            <person name="Fournier G.P."/>
        </authorList>
    </citation>
    <scope>NUCLEOTIDE SEQUENCE [LARGE SCALE GENOMIC DNA]</scope>
    <source>
        <strain evidence="2 3">ULC18</strain>
    </source>
</reference>
<keyword evidence="1" id="KW-1133">Transmembrane helix</keyword>
<proteinExistence type="predicted"/>
<dbReference type="SUPFAM" id="SSF48452">
    <property type="entry name" value="TPR-like"/>
    <property type="match status" value="1"/>
</dbReference>
<comment type="caution">
    <text evidence="2">The sequence shown here is derived from an EMBL/GenBank/DDBJ whole genome shotgun (WGS) entry which is preliminary data.</text>
</comment>
<dbReference type="RefSeq" id="WP_106254435.1">
    <property type="nucleotide sequence ID" value="NZ_CAWNSW010000020.1"/>
</dbReference>
<name>A0A2T1ES71_9CYAN</name>
<evidence type="ECO:0008006" key="4">
    <source>
        <dbReference type="Google" id="ProtNLM"/>
    </source>
</evidence>
<dbReference type="InterPro" id="IPR036116">
    <property type="entry name" value="FN3_sf"/>
</dbReference>
<dbReference type="OrthoDB" id="574380at2"/>
<dbReference type="Gene3D" id="1.25.40.10">
    <property type="entry name" value="Tetratricopeptide repeat domain"/>
    <property type="match status" value="1"/>
</dbReference>
<organism evidence="2 3">
    <name type="scientific">Stenomitos frigidus ULC18</name>
    <dbReference type="NCBI Taxonomy" id="2107698"/>
    <lineage>
        <taxon>Bacteria</taxon>
        <taxon>Bacillati</taxon>
        <taxon>Cyanobacteriota</taxon>
        <taxon>Cyanophyceae</taxon>
        <taxon>Leptolyngbyales</taxon>
        <taxon>Leptolyngbyaceae</taxon>
        <taxon>Stenomitos</taxon>
    </lineage>
</organism>
<keyword evidence="1" id="KW-0472">Membrane</keyword>
<evidence type="ECO:0000313" key="3">
    <source>
        <dbReference type="Proteomes" id="UP000239576"/>
    </source>
</evidence>
<dbReference type="Proteomes" id="UP000239576">
    <property type="component" value="Unassembled WGS sequence"/>
</dbReference>
<dbReference type="AlphaFoldDB" id="A0A2T1ES71"/>
<gene>
    <name evidence="2" type="ORF">C7B82_00915</name>
</gene>
<dbReference type="EMBL" id="PVWK01000008">
    <property type="protein sequence ID" value="PSB35584.1"/>
    <property type="molecule type" value="Genomic_DNA"/>
</dbReference>
<sequence length="406" mass="43929">MKLNRFQQSRRSLTILSLMVMVMAIVLLIVPLTLAQSAPANLPRSARIQLITGQGKVRVQRVNPPQTLFARQGTEINRGDLISPDSGVQVSILCPNGLQRSVKGVTGLGKVCPVWKTDASRGNQDADTAGGLDHSIPYLITPRHTLLLSAKPRLQWNPVPGASQYTVEVIGPNGTQWATQTKDTQITYAGKPLEPGVAYSLVVTSDSGRSSQADKTPDGTPVKALDFRLLRPAEATAVQAITSKLLQPNPNDEATVLMLASYYGDYSLPSEAIAAYGLSQDTDQTYSLSADAIETLQAQLKQGKQSPLLSRTLGDLYWQTGLLRLAGEAYTKAIAQVQTPEDLEEWTLAYYGLGKVSVTLGEPQQTLQCLTQARMGFLFLGNPAKAKALQRQIEQLKPAAGHSLNR</sequence>
<evidence type="ECO:0000313" key="2">
    <source>
        <dbReference type="EMBL" id="PSB35584.1"/>
    </source>
</evidence>